<dbReference type="HOGENOM" id="CLU_098722_0_0_1"/>
<dbReference type="GeneID" id="25284282"/>
<proteinExistence type="predicted"/>
<comment type="caution">
    <text evidence="3">The sequence shown here is derived from an EMBL/GenBank/DDBJ whole genome shotgun (WGS) entry which is preliminary data.</text>
</comment>
<keyword evidence="1" id="KW-0732">Signal</keyword>
<dbReference type="PROSITE" id="PS51819">
    <property type="entry name" value="VOC"/>
    <property type="match status" value="1"/>
</dbReference>
<dbReference type="EMBL" id="AMGV01000009">
    <property type="protein sequence ID" value="KEF54930.1"/>
    <property type="molecule type" value="Genomic_DNA"/>
</dbReference>
<evidence type="ECO:0000313" key="3">
    <source>
        <dbReference type="EMBL" id="KEF54930.1"/>
    </source>
</evidence>
<dbReference type="PANTHER" id="PTHR10374:SF19">
    <property type="entry name" value="LYASE (GLO1), PUTATIVE (AFU_ORTHOLOGUE AFUA_2G13550)-RELATED"/>
    <property type="match status" value="1"/>
</dbReference>
<dbReference type="InterPro" id="IPR004360">
    <property type="entry name" value="Glyas_Fos-R_dOase_dom"/>
</dbReference>
<dbReference type="OrthoDB" id="16820at2759"/>
<gene>
    <name evidence="3" type="ORF">A1O9_09373</name>
</gene>
<name>A0A072PHC8_9EURO</name>
<evidence type="ECO:0000259" key="2">
    <source>
        <dbReference type="PROSITE" id="PS51819"/>
    </source>
</evidence>
<accession>A0A072PHC8</accession>
<feature type="domain" description="VOC" evidence="2">
    <location>
        <begin position="47"/>
        <end position="226"/>
    </location>
</feature>
<dbReference type="InterPro" id="IPR037523">
    <property type="entry name" value="VOC_core"/>
</dbReference>
<protein>
    <recommendedName>
        <fullName evidence="2">VOC domain-containing protein</fullName>
    </recommendedName>
</protein>
<dbReference type="AlphaFoldDB" id="A0A072PHC8"/>
<evidence type="ECO:0000313" key="4">
    <source>
        <dbReference type="Proteomes" id="UP000027920"/>
    </source>
</evidence>
<dbReference type="SUPFAM" id="SSF54593">
    <property type="entry name" value="Glyoxalase/Bleomycin resistance protein/Dihydroxybiphenyl dioxygenase"/>
    <property type="match status" value="1"/>
</dbReference>
<dbReference type="InterPro" id="IPR029068">
    <property type="entry name" value="Glyas_Bleomycin-R_OHBP_Dase"/>
</dbReference>
<organism evidence="3 4">
    <name type="scientific">Exophiala aquamarina CBS 119918</name>
    <dbReference type="NCBI Taxonomy" id="1182545"/>
    <lineage>
        <taxon>Eukaryota</taxon>
        <taxon>Fungi</taxon>
        <taxon>Dikarya</taxon>
        <taxon>Ascomycota</taxon>
        <taxon>Pezizomycotina</taxon>
        <taxon>Eurotiomycetes</taxon>
        <taxon>Chaetothyriomycetidae</taxon>
        <taxon>Chaetothyriales</taxon>
        <taxon>Herpotrichiellaceae</taxon>
        <taxon>Exophiala</taxon>
    </lineage>
</organism>
<keyword evidence="4" id="KW-1185">Reference proteome</keyword>
<dbReference type="STRING" id="1182545.A0A072PHC8"/>
<dbReference type="Proteomes" id="UP000027920">
    <property type="component" value="Unassembled WGS sequence"/>
</dbReference>
<evidence type="ECO:0000256" key="1">
    <source>
        <dbReference type="SAM" id="SignalP"/>
    </source>
</evidence>
<sequence length="229" mass="24708">MVALSGLVISSFALIAQRLSPASAQLLPPGMTVGSDGPADEATRGYWVNHVGFNVRNLTESKNFYGNVLGLREIFTIQYTPNFSMTYLGYPQGGRNGSGFQSGEEMLRDKNQMGGLVKLFYFAVPDRLPVASTERTSTFSNIGLIVPDIQATQDRLEKHGAKIVKRLGETTIPLDGPIATAMNVGPASTSNMTEGEALIEGLQTTSFERVLFAEDPDGNLIEILAQNGF</sequence>
<feature type="signal peptide" evidence="1">
    <location>
        <begin position="1"/>
        <end position="24"/>
    </location>
</feature>
<reference evidence="3 4" key="1">
    <citation type="submission" date="2013-03" db="EMBL/GenBank/DDBJ databases">
        <title>The Genome Sequence of Exophiala aquamarina CBS 119918.</title>
        <authorList>
            <consortium name="The Broad Institute Genomics Platform"/>
            <person name="Cuomo C."/>
            <person name="de Hoog S."/>
            <person name="Gorbushina A."/>
            <person name="Walker B."/>
            <person name="Young S.K."/>
            <person name="Zeng Q."/>
            <person name="Gargeya S."/>
            <person name="Fitzgerald M."/>
            <person name="Haas B."/>
            <person name="Abouelleil A."/>
            <person name="Allen A.W."/>
            <person name="Alvarado L."/>
            <person name="Arachchi H.M."/>
            <person name="Berlin A.M."/>
            <person name="Chapman S.B."/>
            <person name="Gainer-Dewar J."/>
            <person name="Goldberg J."/>
            <person name="Griggs A."/>
            <person name="Gujja S."/>
            <person name="Hansen M."/>
            <person name="Howarth C."/>
            <person name="Imamovic A."/>
            <person name="Ireland A."/>
            <person name="Larimer J."/>
            <person name="McCowan C."/>
            <person name="Murphy C."/>
            <person name="Pearson M."/>
            <person name="Poon T.W."/>
            <person name="Priest M."/>
            <person name="Roberts A."/>
            <person name="Saif S."/>
            <person name="Shea T."/>
            <person name="Sisk P."/>
            <person name="Sykes S."/>
            <person name="Wortman J."/>
            <person name="Nusbaum C."/>
            <person name="Birren B."/>
        </authorList>
    </citation>
    <scope>NUCLEOTIDE SEQUENCE [LARGE SCALE GENOMIC DNA]</scope>
    <source>
        <strain evidence="3 4">CBS 119918</strain>
    </source>
</reference>
<dbReference type="VEuPathDB" id="FungiDB:A1O9_09373"/>
<feature type="chain" id="PRO_5001681614" description="VOC domain-containing protein" evidence="1">
    <location>
        <begin position="25"/>
        <end position="229"/>
    </location>
</feature>
<dbReference type="RefSeq" id="XP_013257520.1">
    <property type="nucleotide sequence ID" value="XM_013402066.1"/>
</dbReference>
<dbReference type="Pfam" id="PF00903">
    <property type="entry name" value="Glyoxalase"/>
    <property type="match status" value="1"/>
</dbReference>
<dbReference type="PANTHER" id="PTHR10374">
    <property type="entry name" value="LACTOYLGLUTATHIONE LYASE GLYOXALASE I"/>
    <property type="match status" value="1"/>
</dbReference>
<dbReference type="Gene3D" id="3.10.180.10">
    <property type="entry name" value="2,3-Dihydroxybiphenyl 1,2-Dioxygenase, domain 1"/>
    <property type="match status" value="1"/>
</dbReference>